<accession>A0ACC3BMV7</accession>
<name>A0ACC3BMV7_PYRYE</name>
<reference evidence="1" key="1">
    <citation type="submission" date="2019-11" db="EMBL/GenBank/DDBJ databases">
        <title>Nori genome reveals adaptations in red seaweeds to the harsh intertidal environment.</title>
        <authorList>
            <person name="Wang D."/>
            <person name="Mao Y."/>
        </authorList>
    </citation>
    <scope>NUCLEOTIDE SEQUENCE</scope>
    <source>
        <tissue evidence="1">Gametophyte</tissue>
    </source>
</reference>
<comment type="caution">
    <text evidence="1">The sequence shown here is derived from an EMBL/GenBank/DDBJ whole genome shotgun (WGS) entry which is preliminary data.</text>
</comment>
<dbReference type="Proteomes" id="UP000798662">
    <property type="component" value="Chromosome 1"/>
</dbReference>
<evidence type="ECO:0000313" key="1">
    <source>
        <dbReference type="EMBL" id="KAK1858837.1"/>
    </source>
</evidence>
<dbReference type="EMBL" id="CM020618">
    <property type="protein sequence ID" value="KAK1858837.1"/>
    <property type="molecule type" value="Genomic_DNA"/>
</dbReference>
<proteinExistence type="predicted"/>
<protein>
    <submittedName>
        <fullName evidence="1">Uncharacterized protein</fullName>
    </submittedName>
</protein>
<sequence>MPRRSTAGRRGGGGGGNSGGGGGDEGGGSGGGGSTAPLAAPRRATIEDLPDELLAAVFTHLFALLAADAADAADAAAAVVDGALPAPAAPPLTRATLRRALPAARVCTRFAAAFTAGIGDLVVSFHEDDADSDSQQHGGEGVPAAGPGGGRARRHRRGRPWSGGGGGGCGAPSLVATSAVHRYLQRAGRLAAVLPKLPALRRLAIAFDADDPVVCTHNEEAPTAVGGRGGGRGWAGGGATAAADGCASWVKPLVVFQLLSAAAAAAAGPAGAAGGGGAGKGGRRGGGRLRAFTLVGAPLGLSLLPLVGAWPLEVLSVGAIGDGTGGGRDDGSSDDSSDGDSDDGGSNSSGDDGLDGSSDGSDRGDSSSSGGGDERRRRRRQPAAAATPPLSPHAALRRVFGSLAPSLRTLHLQAPFFGSLSWGVAGAALRHGWAAAVPPLPALRTLILSGVGLSVADVRVLARPCGGVTTLRLVDCWDAPSRRGAADRGGGAAAAAAGVPFPRLTTLDVGGCHFSTVALLGALLSRPAPLADVALPDLALAALPHLPSVLGGPPPSGRPPAKLTFPPGTRGDTLVATLRGGLPGVAHLVLRLSSLSAAAAAAVGALPSLATLDVAVRTSARLDSAVAAALCPPALATLTLRAAFAAGAAGAHGRGLAARSPALTEVVWDGVWGEEAGEGVAALAAAPRLRRLTLRGGDVTRGDPGVAALREKRPDVRVWFG</sequence>
<evidence type="ECO:0000313" key="2">
    <source>
        <dbReference type="Proteomes" id="UP000798662"/>
    </source>
</evidence>
<organism evidence="1 2">
    <name type="scientific">Pyropia yezoensis</name>
    <name type="common">Susabi-nori</name>
    <name type="synonym">Porphyra yezoensis</name>
    <dbReference type="NCBI Taxonomy" id="2788"/>
    <lineage>
        <taxon>Eukaryota</taxon>
        <taxon>Rhodophyta</taxon>
        <taxon>Bangiophyceae</taxon>
        <taxon>Bangiales</taxon>
        <taxon>Bangiaceae</taxon>
        <taxon>Pyropia</taxon>
    </lineage>
</organism>
<gene>
    <name evidence="1" type="ORF">I4F81_001437</name>
</gene>
<keyword evidence="2" id="KW-1185">Reference proteome</keyword>